<evidence type="ECO:0008006" key="4">
    <source>
        <dbReference type="Google" id="ProtNLM"/>
    </source>
</evidence>
<keyword evidence="1" id="KW-0175">Coiled coil</keyword>
<evidence type="ECO:0000313" key="3">
    <source>
        <dbReference type="Proteomes" id="UP000593970"/>
    </source>
</evidence>
<reference evidence="3" key="1">
    <citation type="submission" date="2020-04" db="EMBL/GenBank/DDBJ databases">
        <title>Ralstonia solanacearum UW576, UW763, UW773, and UW774.</title>
        <authorList>
            <person name="Steidl O."/>
            <person name="Truchon A."/>
            <person name="Allen C."/>
        </authorList>
    </citation>
    <scope>NUCLEOTIDE SEQUENCE [LARGE SCALE GENOMIC DNA]</scope>
    <source>
        <strain evidence="3">UW774</strain>
    </source>
</reference>
<evidence type="ECO:0000313" key="2">
    <source>
        <dbReference type="EMBL" id="QOK96786.1"/>
    </source>
</evidence>
<feature type="coiled-coil region" evidence="1">
    <location>
        <begin position="175"/>
        <end position="209"/>
    </location>
</feature>
<dbReference type="AlphaFoldDB" id="A0AA92K1J3"/>
<accession>A0AA92K1J3</accession>
<gene>
    <name evidence="2" type="ORF">HF909_10310</name>
</gene>
<organism evidence="2 3">
    <name type="scientific">Ralstonia solanacearum</name>
    <name type="common">Pseudomonas solanacearum</name>
    <dbReference type="NCBI Taxonomy" id="305"/>
    <lineage>
        <taxon>Bacteria</taxon>
        <taxon>Pseudomonadati</taxon>
        <taxon>Pseudomonadota</taxon>
        <taxon>Betaproteobacteria</taxon>
        <taxon>Burkholderiales</taxon>
        <taxon>Burkholderiaceae</taxon>
        <taxon>Ralstonia</taxon>
        <taxon>Ralstonia solanacearum species complex</taxon>
    </lineage>
</organism>
<protein>
    <recommendedName>
        <fullName evidence="4">DUF3102 domain-containing protein</fullName>
    </recommendedName>
</protein>
<dbReference type="Proteomes" id="UP000593970">
    <property type="component" value="Chromosome"/>
</dbReference>
<sequence length="311" mass="34006">MARKSATTENTAVVVSDADTPGLPAMREAANRLAVMHTEQEATVRAVAAQLGYQLPADCTDPDLIQRDIAANMRRSVEACLEVGRGLRVLKEACEHGQFIARLDGLGLDRVVAWKFMQAAQKFSNVSSTQHLTKAIGSQTKLFEMLVLDDEKLEELELTGQTGELKLDDIATMSVKELRATLRETRENAEAQSRLLADKNAKIDELAAKLTAKKPRVKTPPPDAEGEEIRKEASQFAFEAESVVRGKLRAAFQALAEHTEAHGITHDDFMAGVLCQVEVSIKQLRGEFGVKAAPDGQDMPDWLRAGDTVEA</sequence>
<proteinExistence type="predicted"/>
<evidence type="ECO:0000256" key="1">
    <source>
        <dbReference type="SAM" id="Coils"/>
    </source>
</evidence>
<name>A0AA92K1J3_RALSL</name>
<dbReference type="EMBL" id="CP051169">
    <property type="protein sequence ID" value="QOK96786.1"/>
    <property type="molecule type" value="Genomic_DNA"/>
</dbReference>